<keyword evidence="1 3" id="KW-0378">Hydrolase</keyword>
<keyword evidence="4" id="KW-1185">Reference proteome</keyword>
<evidence type="ECO:0000259" key="2">
    <source>
        <dbReference type="Pfam" id="PF12697"/>
    </source>
</evidence>
<dbReference type="Pfam" id="PF12697">
    <property type="entry name" value="Abhydrolase_6"/>
    <property type="match status" value="1"/>
</dbReference>
<name>A0ABY5AFZ2_9ACTO</name>
<dbReference type="Gene3D" id="3.40.50.1820">
    <property type="entry name" value="alpha/beta hydrolase"/>
    <property type="match status" value="1"/>
</dbReference>
<evidence type="ECO:0000313" key="4">
    <source>
        <dbReference type="Proteomes" id="UP001056109"/>
    </source>
</evidence>
<dbReference type="PANTHER" id="PTHR43798:SF31">
    <property type="entry name" value="AB HYDROLASE SUPERFAMILY PROTEIN YCLE"/>
    <property type="match status" value="1"/>
</dbReference>
<dbReference type="InterPro" id="IPR050266">
    <property type="entry name" value="AB_hydrolase_sf"/>
</dbReference>
<dbReference type="SUPFAM" id="SSF53474">
    <property type="entry name" value="alpha/beta-Hydrolases"/>
    <property type="match status" value="1"/>
</dbReference>
<dbReference type="InterPro" id="IPR029058">
    <property type="entry name" value="AB_hydrolase_fold"/>
</dbReference>
<dbReference type="RefSeq" id="WP_252672987.1">
    <property type="nucleotide sequence ID" value="NZ_CP099547.1"/>
</dbReference>
<dbReference type="InterPro" id="IPR000073">
    <property type="entry name" value="AB_hydrolase_1"/>
</dbReference>
<protein>
    <submittedName>
        <fullName evidence="3">Alpha/beta hydrolase</fullName>
    </submittedName>
</protein>
<organism evidence="3 4">
    <name type="scientific">Arcanobacterium pinnipediorum</name>
    <dbReference type="NCBI Taxonomy" id="1503041"/>
    <lineage>
        <taxon>Bacteria</taxon>
        <taxon>Bacillati</taxon>
        <taxon>Actinomycetota</taxon>
        <taxon>Actinomycetes</taxon>
        <taxon>Actinomycetales</taxon>
        <taxon>Actinomycetaceae</taxon>
        <taxon>Arcanobacterium</taxon>
    </lineage>
</organism>
<evidence type="ECO:0000256" key="1">
    <source>
        <dbReference type="ARBA" id="ARBA00022801"/>
    </source>
</evidence>
<dbReference type="Proteomes" id="UP001056109">
    <property type="component" value="Chromosome"/>
</dbReference>
<proteinExistence type="predicted"/>
<gene>
    <name evidence="3" type="ORF">NG665_06900</name>
</gene>
<reference evidence="3" key="1">
    <citation type="submission" date="2022-06" db="EMBL/GenBank/DDBJ databases">
        <title>Complete Genome Sequence of Arcanobacterium pinnipediorum strain DSM 28752 isolated from a harbour seal.</title>
        <authorList>
            <person name="Borowiak M."/>
            <person name="Kreitlow A."/>
            <person name="Alssahen M."/>
            <person name="Malorny B."/>
            <person name="Laemmler C."/>
            <person name="Prenger-Berninghoff E."/>
            <person name="Siebert U."/>
            <person name="Ploetz M."/>
            <person name="Abdulmawjood A."/>
        </authorList>
    </citation>
    <scope>NUCLEOTIDE SEQUENCE</scope>
    <source>
        <strain evidence="3">DSM 28752</strain>
    </source>
</reference>
<feature type="domain" description="AB hydrolase-1" evidence="2">
    <location>
        <begin position="64"/>
        <end position="270"/>
    </location>
</feature>
<dbReference type="GO" id="GO:0016787">
    <property type="term" value="F:hydrolase activity"/>
    <property type="evidence" value="ECO:0007669"/>
    <property type="project" value="UniProtKB-KW"/>
</dbReference>
<accession>A0ABY5AFZ2</accession>
<sequence length="289" mass="32856">MRLKPDRFNFLISNIPYVEPQRSLVKIGSTFIRVHRLAQREHIGANPGCRRLDRLVLDRSPLTFLLVHGIGLSATYMVPLAERLAEYGQVLLVDLPGFGDLPAPRHPLQIGDFADILTEILRLNGIADPILVGHSMGAQIVVEMMARNQDLYHRAALIGPPVFNEERSPAWVLARYTQSSVWERPSLIHLALWSYLRATTVWMARIMPRVLTYPIEQRIAEIDPQAHLVFIRGEHDYLAPTRWLEHLASKVGHSRVVTIDGAAHSTLYNDEREVGNHILSLIRDDAIWE</sequence>
<dbReference type="PANTHER" id="PTHR43798">
    <property type="entry name" value="MONOACYLGLYCEROL LIPASE"/>
    <property type="match status" value="1"/>
</dbReference>
<evidence type="ECO:0000313" key="3">
    <source>
        <dbReference type="EMBL" id="USR79112.1"/>
    </source>
</evidence>
<dbReference type="EMBL" id="CP099547">
    <property type="protein sequence ID" value="USR79112.1"/>
    <property type="molecule type" value="Genomic_DNA"/>
</dbReference>